<dbReference type="Proteomes" id="UP000504610">
    <property type="component" value="Chromosome 3"/>
</dbReference>
<dbReference type="PANTHER" id="PTHR31681:SF66">
    <property type="entry name" value="GENOME ASSEMBLY, CHROMOSOME: A07"/>
    <property type="match status" value="1"/>
</dbReference>
<accession>A0A6J0MW00</accession>
<keyword evidence="2" id="KW-1185">Reference proteome</keyword>
<dbReference type="InterPro" id="IPR005174">
    <property type="entry name" value="KIB1-4_b-propeller"/>
</dbReference>
<protein>
    <submittedName>
        <fullName evidence="3">Uncharacterized protein LOC108847105 isoform X1</fullName>
    </submittedName>
</protein>
<dbReference type="AlphaFoldDB" id="A0A6J0MW00"/>
<evidence type="ECO:0000313" key="3">
    <source>
        <dbReference type="RefSeq" id="XP_018475791.1"/>
    </source>
</evidence>
<reference evidence="3" key="2">
    <citation type="submission" date="2025-08" db="UniProtKB">
        <authorList>
            <consortium name="RefSeq"/>
        </authorList>
    </citation>
    <scope>IDENTIFICATION</scope>
    <source>
        <tissue evidence="3">Leaf</tissue>
    </source>
</reference>
<evidence type="ECO:0000259" key="1">
    <source>
        <dbReference type="Pfam" id="PF03478"/>
    </source>
</evidence>
<dbReference type="PANTHER" id="PTHR31681">
    <property type="entry name" value="C2H2-LIKE ZINC FINGER PROTEIN"/>
    <property type="match status" value="1"/>
</dbReference>
<dbReference type="GeneID" id="108847105"/>
<feature type="domain" description="KIB1-4 beta-propeller" evidence="1">
    <location>
        <begin position="99"/>
        <end position="356"/>
    </location>
</feature>
<name>A0A6J0MW00_RAPSA</name>
<dbReference type="Pfam" id="PF03478">
    <property type="entry name" value="Beta-prop_KIB1-4"/>
    <property type="match status" value="1"/>
</dbReference>
<dbReference type="KEGG" id="rsz:108847105"/>
<dbReference type="OrthoDB" id="1028111at2759"/>
<evidence type="ECO:0000313" key="2">
    <source>
        <dbReference type="Proteomes" id="UP000504610"/>
    </source>
</evidence>
<proteinExistence type="predicted"/>
<reference evidence="2" key="1">
    <citation type="journal article" date="2019" name="Database">
        <title>The radish genome database (RadishGD): an integrated information resource for radish genomics.</title>
        <authorList>
            <person name="Yu H.J."/>
            <person name="Baek S."/>
            <person name="Lee Y.J."/>
            <person name="Cho A."/>
            <person name="Mun J.H."/>
        </authorList>
    </citation>
    <scope>NUCLEOTIDE SEQUENCE [LARGE SCALE GENOMIC DNA]</scope>
    <source>
        <strain evidence="2">cv. WK10039</strain>
    </source>
</reference>
<sequence>MESSPKFQLDIFSLQEKKHAMSSLLLSRLSRLCMRKPPALRVKKYLSGARYLSETSICRIVRAEHCQYSSRDESVSKLVIRNVNAWEEKDDEVLEKLVPTELMTAAGTIGASHGWVATLKETVVCLQDDLNPRASDSDPKRISQPRLETLPHCQTQLVTNVAMSSSSPDDEDCILAVKFVGPQLSLCRPAEKNKKWVNIRIEDPGFFNSRVMYSKRDKMFSMLDCGGTHIGYWDLEKHRSRNLGSCSYYYKEFVQSELQQLSKCYRSEHLVEAPTGETFIVKWYSDRSELNFGIPCWQRFMVFKIQYDKICTAVSTNDIGDLCIFLSTKGEPFSVKASLYGLNPNCIYYVRDFDFGKVSIHDNVWIGGLGFSPVPYFIPPQSS</sequence>
<organism evidence="2 3">
    <name type="scientific">Raphanus sativus</name>
    <name type="common">Radish</name>
    <name type="synonym">Raphanus raphanistrum var. sativus</name>
    <dbReference type="NCBI Taxonomy" id="3726"/>
    <lineage>
        <taxon>Eukaryota</taxon>
        <taxon>Viridiplantae</taxon>
        <taxon>Streptophyta</taxon>
        <taxon>Embryophyta</taxon>
        <taxon>Tracheophyta</taxon>
        <taxon>Spermatophyta</taxon>
        <taxon>Magnoliopsida</taxon>
        <taxon>eudicotyledons</taxon>
        <taxon>Gunneridae</taxon>
        <taxon>Pentapetalae</taxon>
        <taxon>rosids</taxon>
        <taxon>malvids</taxon>
        <taxon>Brassicales</taxon>
        <taxon>Brassicaceae</taxon>
        <taxon>Brassiceae</taxon>
        <taxon>Raphanus</taxon>
    </lineage>
</organism>
<gene>
    <name evidence="3" type="primary">LOC108847105</name>
</gene>
<dbReference type="RefSeq" id="XP_018475791.1">
    <property type="nucleotide sequence ID" value="XM_018620289.2"/>
</dbReference>